<dbReference type="EMBL" id="FOGJ01000037">
    <property type="protein sequence ID" value="SES39020.1"/>
    <property type="molecule type" value="Genomic_DNA"/>
</dbReference>
<keyword evidence="6" id="KW-0472">Membrane</keyword>
<feature type="compositionally biased region" description="Polar residues" evidence="5">
    <location>
        <begin position="76"/>
        <end position="93"/>
    </location>
</feature>
<dbReference type="OrthoDB" id="1994830at2"/>
<dbReference type="Proteomes" id="UP000182584">
    <property type="component" value="Unassembled WGS sequence"/>
</dbReference>
<evidence type="ECO:0000256" key="6">
    <source>
        <dbReference type="SAM" id="Phobius"/>
    </source>
</evidence>
<dbReference type="InterPro" id="IPR008454">
    <property type="entry name" value="Collagen-bd_Cna-like_B-typ_dom"/>
</dbReference>
<protein>
    <submittedName>
        <fullName evidence="9">LPXTG-motif cell wall anchor domain-containing protein</fullName>
    </submittedName>
</protein>
<reference evidence="9 10" key="1">
    <citation type="submission" date="2016-10" db="EMBL/GenBank/DDBJ databases">
        <authorList>
            <person name="de Groot N.N."/>
        </authorList>
    </citation>
    <scope>NUCLEOTIDE SEQUENCE [LARGE SCALE GENOMIC DNA]</scope>
    <source>
        <strain evidence="9 10">AR40</strain>
    </source>
</reference>
<evidence type="ECO:0000256" key="4">
    <source>
        <dbReference type="ARBA" id="ARBA00023088"/>
    </source>
</evidence>
<feature type="transmembrane region" description="Helical" evidence="6">
    <location>
        <begin position="21"/>
        <end position="41"/>
    </location>
</feature>
<keyword evidence="6" id="KW-1133">Transmembrane helix</keyword>
<feature type="region of interest" description="Disordered" evidence="5">
    <location>
        <begin position="468"/>
        <end position="501"/>
    </location>
</feature>
<name>A0A1H9WYN1_BUTFI</name>
<feature type="transmembrane region" description="Helical" evidence="6">
    <location>
        <begin position="1630"/>
        <end position="1649"/>
    </location>
</feature>
<dbReference type="SUPFAM" id="SSF49478">
    <property type="entry name" value="Cna protein B-type domain"/>
    <property type="match status" value="1"/>
</dbReference>
<dbReference type="Pfam" id="PF00746">
    <property type="entry name" value="Gram_pos_anchor"/>
    <property type="match status" value="1"/>
</dbReference>
<sequence>MQKKGENRIREYLSKRNRYKRWISIVIVLAMLVGLTTIYSLNQDASATTQDGADEVGMILEGSDGNGADNSDHQTETIVNNSGEGSDTESVSDVQEDDGSSDDARAADNTDEQNTSDEESDEHESDESAIEASALTDLNDDESASAASAYTSSDIQNDEDDEDDYVPVNIAVLVVDEDGNALGGDYLDIDIDDISFDSDSEVSIDSSLFGNVSITNEDGNTTYYEYVANSFDGEQIQSIRRQEYKADDADTDPSSDHLESDSSEGSRYNYYYSKDNTDWIKITSDAELIITYKTKGVAVDVRASVVDEFGEEIDSSLTDMDLPAFTDDVLVLDNVDNAPVAKVRKVLKTYSTYKKYSSEYTYVHATIEGNIVTSIKRTLLDENDGVYTYSYTTDGESYIDITKDTVVKFEYASDDSDTYKFTYDDDDVIVTAVLQNANAIPENAELRATRITEGEAFDAYIEALNAADKESSKESDQSEEGSSLSEGTDESEETEESVKHTQDNTLLYDIAFIVSEKDDEGNETEVEYEPTEGSVKITIEFKNKQLSDIGVSSQENIEISHMILSEEVKDMAATTLEASQTASASDITIEEITVNVVEAGTDVTSNEKIEFVAESFSVYALSFFNNQLYYSDYQYVEDFDYQKSLNAAYDYGVVANTYSWSGDTETNVMAGYVKTTGKDVGASVNYSNAGGNNYFGDFDYNITTVNFHTAPANIYLGSGATSKYNNGWINFTNVSGTNIVKNSGISVPTIINSIDDYYAKYEGIGGAFEASYRDWGGTTIDLRGVPNGTYVLTYTGNNIHIDDEKLYIYLNEGQHLILNCTSSDLSIGTYVLNGTVSSSYVGSTDQSYDWLTTAVIFNVVNARKVTITNTCGTFIAPDSAVVTGGVNAGVVVSNCIASCNEWHYHNHELPSVEDYGYLRIHKMVVNDFGSDFVRDKTKTALLKQVTFRITNTADSSYIVFTGFVTGQKELTYKSDGRTIAGRAVEYDRYGNLTGRSYDVTYNNSAQWTVSKLPVGTYVVDEVADGLTLGYNAVGNYYYAITDSGLSRVTKYAVTTDANQGLNYYGTGGENLRKVFSVDVSGGNQDNLSNVGQTVSVSSCYSKTQTVQVCNYYSTPVAPLEVTKNFNGGTWEDDMTFSFKLEGISATDTVLSDGTSVSGVAVPMPKADTVTGDGISAVLNSDNTYTLSINSSAKNTNKDGSYTAKASFGSIGYVYEGTYTYKITEEMTGANGVIYDTSVYYATVVVSKQYTTFRKTYSTWVNYPDGREEGAFSSGDNDNVSLTKTEDFFYLGADVVYTDESGQKVAASSVRLNSGLNTANPVSNPYITTYDSSYNQNGVVFVNSYAAIKVVKSAAVEGTIANGTEFSFRVYDSEGKALKVYGYSVDADGNVTKYEKTKDRNIVQVGGYVVITGYKSGEDANGGEIISNLVPGSSYTIVELNSNEGEKIDGAPLGYKVSYFVMTPENMTPVEGNTVAFTSGLSTVNIVNDKLAQLTVKKTWLSSSGEDDSKSHTYLDLSLYRKTQDENEWTFVQTLQLTSANEWSYTFEDLPAFDASGNAYLYRVAEDDAYNSLYSITYSYVDSNGNTTTVEGSPEYAMNINGSTYDYGQLTITNKSLVNNTLPSTGGIGTIIFRIIGGLLVLAAIVFFILKSTKKSRS</sequence>
<evidence type="ECO:0000256" key="2">
    <source>
        <dbReference type="ARBA" id="ARBA00022525"/>
    </source>
</evidence>
<evidence type="ECO:0000313" key="10">
    <source>
        <dbReference type="Proteomes" id="UP000182584"/>
    </source>
</evidence>
<dbReference type="RefSeq" id="WP_074758729.1">
    <property type="nucleotide sequence ID" value="NZ_FOGJ01000037.1"/>
</dbReference>
<keyword evidence="6" id="KW-0812">Transmembrane</keyword>
<feature type="domain" description="CNA-B" evidence="8">
    <location>
        <begin position="1494"/>
        <end position="1583"/>
    </location>
</feature>
<evidence type="ECO:0000313" key="9">
    <source>
        <dbReference type="EMBL" id="SES39020.1"/>
    </source>
</evidence>
<evidence type="ECO:0000256" key="1">
    <source>
        <dbReference type="ARBA" id="ARBA00022512"/>
    </source>
</evidence>
<dbReference type="InterPro" id="IPR019931">
    <property type="entry name" value="LPXTG_anchor"/>
</dbReference>
<keyword evidence="2" id="KW-0964">Secreted</keyword>
<feature type="compositionally biased region" description="Acidic residues" evidence="5">
    <location>
        <begin position="109"/>
        <end position="129"/>
    </location>
</feature>
<dbReference type="eggNOG" id="ENOG5033S21">
    <property type="taxonomic scope" value="Bacteria"/>
</dbReference>
<keyword evidence="3" id="KW-0732">Signal</keyword>
<evidence type="ECO:0000256" key="5">
    <source>
        <dbReference type="SAM" id="MobiDB-lite"/>
    </source>
</evidence>
<feature type="compositionally biased region" description="Basic and acidic residues" evidence="5">
    <location>
        <begin position="242"/>
        <end position="260"/>
    </location>
</feature>
<evidence type="ECO:0000259" key="7">
    <source>
        <dbReference type="Pfam" id="PF00746"/>
    </source>
</evidence>
<feature type="region of interest" description="Disordered" evidence="5">
    <location>
        <begin position="242"/>
        <end position="267"/>
    </location>
</feature>
<evidence type="ECO:0000259" key="8">
    <source>
        <dbReference type="Pfam" id="PF05738"/>
    </source>
</evidence>
<dbReference type="CDD" id="cd00222">
    <property type="entry name" value="CollagenBindB"/>
    <property type="match status" value="1"/>
</dbReference>
<evidence type="ECO:0000256" key="3">
    <source>
        <dbReference type="ARBA" id="ARBA00022729"/>
    </source>
</evidence>
<gene>
    <name evidence="9" type="ORF">SAMN04487884_13720</name>
</gene>
<feature type="region of interest" description="Disordered" evidence="5">
    <location>
        <begin position="57"/>
        <end position="162"/>
    </location>
</feature>
<dbReference type="Pfam" id="PF05738">
    <property type="entry name" value="Cna_B"/>
    <property type="match status" value="1"/>
</dbReference>
<feature type="domain" description="Gram-positive cocci surface proteins LPxTG" evidence="7">
    <location>
        <begin position="1619"/>
        <end position="1650"/>
    </location>
</feature>
<accession>A0A1H9WYN1</accession>
<dbReference type="Gene3D" id="2.60.40.1140">
    <property type="entry name" value="Collagen-binding surface protein Cna, B-type domain"/>
    <property type="match status" value="1"/>
</dbReference>
<organism evidence="9 10">
    <name type="scientific">Butyrivibrio fibrisolvens</name>
    <dbReference type="NCBI Taxonomy" id="831"/>
    <lineage>
        <taxon>Bacteria</taxon>
        <taxon>Bacillati</taxon>
        <taxon>Bacillota</taxon>
        <taxon>Clostridia</taxon>
        <taxon>Lachnospirales</taxon>
        <taxon>Lachnospiraceae</taxon>
        <taxon>Butyrivibrio</taxon>
    </lineage>
</organism>
<proteinExistence type="predicted"/>
<keyword evidence="1" id="KW-0134">Cell wall</keyword>
<feature type="compositionally biased region" description="Low complexity" evidence="5">
    <location>
        <begin position="144"/>
        <end position="153"/>
    </location>
</feature>
<dbReference type="NCBIfam" id="TIGR01167">
    <property type="entry name" value="LPXTG_anchor"/>
    <property type="match status" value="1"/>
</dbReference>
<keyword evidence="4" id="KW-0572">Peptidoglycan-anchor</keyword>
<dbReference type="Gene3D" id="2.60.40.3050">
    <property type="match status" value="1"/>
</dbReference>
<dbReference type="InterPro" id="IPR038174">
    <property type="entry name" value="Strep_pil_link_sf"/>
</dbReference>